<accession>A0A840NVL6</accession>
<name>A0A840NVL6_9HYPH</name>
<sequence>MIQQKEYGGEKFLTLAFMCVLTNLNTPYEQAANNQIIHSNSICTLNIPQRVFEGKASRNTLSLLKIINKGGKRIKKTFHKHIKKEMYTETMKTDILYFSHQKSYKSAVRWLS</sequence>
<comment type="caution">
    <text evidence="1">The sequence shown here is derived from an EMBL/GenBank/DDBJ whole genome shotgun (WGS) entry which is preliminary data.</text>
</comment>
<gene>
    <name evidence="1" type="ORF">HNQ69_001118</name>
</gene>
<evidence type="ECO:0000313" key="1">
    <source>
        <dbReference type="EMBL" id="MBB5073985.1"/>
    </source>
</evidence>
<organism evidence="1 2">
    <name type="scientific">Bartonella callosciuri</name>
    <dbReference type="NCBI Taxonomy" id="686223"/>
    <lineage>
        <taxon>Bacteria</taxon>
        <taxon>Pseudomonadati</taxon>
        <taxon>Pseudomonadota</taxon>
        <taxon>Alphaproteobacteria</taxon>
        <taxon>Hyphomicrobiales</taxon>
        <taxon>Bartonellaceae</taxon>
        <taxon>Bartonella</taxon>
    </lineage>
</organism>
<reference evidence="1 2" key="1">
    <citation type="submission" date="2020-08" db="EMBL/GenBank/DDBJ databases">
        <title>Genomic Encyclopedia of Type Strains, Phase IV (KMG-IV): sequencing the most valuable type-strain genomes for metagenomic binning, comparative biology and taxonomic classification.</title>
        <authorList>
            <person name="Goeker M."/>
        </authorList>
    </citation>
    <scope>NUCLEOTIDE SEQUENCE [LARGE SCALE GENOMIC DNA]</scope>
    <source>
        <strain evidence="1 2">DSM 28538</strain>
    </source>
</reference>
<dbReference type="AlphaFoldDB" id="A0A840NVL6"/>
<proteinExistence type="predicted"/>
<dbReference type="EMBL" id="JACHIM010000004">
    <property type="protein sequence ID" value="MBB5073985.1"/>
    <property type="molecule type" value="Genomic_DNA"/>
</dbReference>
<keyword evidence="2" id="KW-1185">Reference proteome</keyword>
<dbReference type="RefSeq" id="WP_183228969.1">
    <property type="nucleotide sequence ID" value="NZ_JACHIM010000004.1"/>
</dbReference>
<protein>
    <submittedName>
        <fullName evidence="1">Uncharacterized protein</fullName>
    </submittedName>
</protein>
<dbReference type="Proteomes" id="UP000561417">
    <property type="component" value="Unassembled WGS sequence"/>
</dbReference>
<evidence type="ECO:0000313" key="2">
    <source>
        <dbReference type="Proteomes" id="UP000561417"/>
    </source>
</evidence>